<gene>
    <name evidence="1" type="ORF">HJG44_22245</name>
</gene>
<dbReference type="RefSeq" id="WP_171220585.1">
    <property type="nucleotide sequence ID" value="NZ_JABEPP010000007.1"/>
</dbReference>
<keyword evidence="2" id="KW-1185">Reference proteome</keyword>
<reference evidence="1 2" key="1">
    <citation type="submission" date="2020-04" db="EMBL/GenBank/DDBJ databases">
        <title>Enterovirga sp. isolate from soil.</title>
        <authorList>
            <person name="Chea S."/>
            <person name="Kim D.-U."/>
        </authorList>
    </citation>
    <scope>NUCLEOTIDE SEQUENCE [LARGE SCALE GENOMIC DNA]</scope>
    <source>
        <strain evidence="1 2">DB1703</strain>
    </source>
</reference>
<accession>A0A849IFU0</accession>
<dbReference type="AlphaFoldDB" id="A0A849IFU0"/>
<comment type="caution">
    <text evidence="1">The sequence shown here is derived from an EMBL/GenBank/DDBJ whole genome shotgun (WGS) entry which is preliminary data.</text>
</comment>
<proteinExistence type="predicted"/>
<organism evidence="1 2">
    <name type="scientific">Enterovirga aerilata</name>
    <dbReference type="NCBI Taxonomy" id="2730920"/>
    <lineage>
        <taxon>Bacteria</taxon>
        <taxon>Pseudomonadati</taxon>
        <taxon>Pseudomonadota</taxon>
        <taxon>Alphaproteobacteria</taxon>
        <taxon>Hyphomicrobiales</taxon>
        <taxon>Methylobacteriaceae</taxon>
        <taxon>Enterovirga</taxon>
    </lineage>
</organism>
<dbReference type="Proteomes" id="UP000564885">
    <property type="component" value="Unassembled WGS sequence"/>
</dbReference>
<evidence type="ECO:0000313" key="2">
    <source>
        <dbReference type="Proteomes" id="UP000564885"/>
    </source>
</evidence>
<dbReference type="EMBL" id="JABEPP010000007">
    <property type="protein sequence ID" value="NNM75085.1"/>
    <property type="molecule type" value="Genomic_DNA"/>
</dbReference>
<protein>
    <submittedName>
        <fullName evidence="1">Uncharacterized protein</fullName>
    </submittedName>
</protein>
<evidence type="ECO:0000313" key="1">
    <source>
        <dbReference type="EMBL" id="NNM75085.1"/>
    </source>
</evidence>
<name>A0A849IFU0_9HYPH</name>
<sequence>MTDRYLWHLTLDTGHGRRSYRDEVSDAVVTTLRQQISEMLAGLPVEVLPGYRLTGTAAGGALLATVESETAGPLATVAVAPSGRSSTRLWQELSKPAPAGGVAVGEAPEPPWCAVRLYPGLGRDPDAAHWLGDFERCLAWAWIEGKG</sequence>